<feature type="non-terminal residue" evidence="2">
    <location>
        <position position="201"/>
    </location>
</feature>
<evidence type="ECO:0000313" key="2">
    <source>
        <dbReference type="EMBL" id="KAF3852774.1"/>
    </source>
</evidence>
<sequence>NGGEAGRERERERERERKGGGEEEEVVKQAKWGGGDVEQSYNHLYCPVYPPYSSQRLPWTNFLHVAVAAPGILRLSNARLSVDGWRLRASGIKTCERISTLSTLNLQPGMNGMACVRRGVRGAPGSAEPPPSGHSILLMLGSPASPRKRPFELLSDLVDDGGFGEDLLLPERWDVRAGRDGPIHPTGPRGGGELLACSEEC</sequence>
<reference evidence="2 3" key="1">
    <citation type="submission" date="2020-03" db="EMBL/GenBank/DDBJ databases">
        <title>Dissostichus mawsoni Genome sequencing and assembly.</title>
        <authorList>
            <person name="Park H."/>
        </authorList>
    </citation>
    <scope>NUCLEOTIDE SEQUENCE [LARGE SCALE GENOMIC DNA]</scope>
    <source>
        <strain evidence="2">DM0001</strain>
        <tissue evidence="2">Muscle</tissue>
    </source>
</reference>
<name>A0A7J5YT57_DISMA</name>
<evidence type="ECO:0000256" key="1">
    <source>
        <dbReference type="SAM" id="MobiDB-lite"/>
    </source>
</evidence>
<dbReference type="Proteomes" id="UP000518266">
    <property type="component" value="Unassembled WGS sequence"/>
</dbReference>
<proteinExistence type="predicted"/>
<feature type="compositionally biased region" description="Basic and acidic residues" evidence="1">
    <location>
        <begin position="1"/>
        <end position="21"/>
    </location>
</feature>
<accession>A0A7J5YT57</accession>
<feature type="region of interest" description="Disordered" evidence="1">
    <location>
        <begin position="1"/>
        <end position="29"/>
    </location>
</feature>
<dbReference type="AlphaFoldDB" id="A0A7J5YT57"/>
<gene>
    <name evidence="2" type="ORF">F7725_006129</name>
</gene>
<keyword evidence="3" id="KW-1185">Reference proteome</keyword>
<protein>
    <submittedName>
        <fullName evidence="2">Uncharacterized protein</fullName>
    </submittedName>
</protein>
<dbReference type="EMBL" id="JAAKFY010000009">
    <property type="protein sequence ID" value="KAF3852774.1"/>
    <property type="molecule type" value="Genomic_DNA"/>
</dbReference>
<evidence type="ECO:0000313" key="3">
    <source>
        <dbReference type="Proteomes" id="UP000518266"/>
    </source>
</evidence>
<dbReference type="OrthoDB" id="8931646at2759"/>
<organism evidence="2 3">
    <name type="scientific">Dissostichus mawsoni</name>
    <name type="common">Antarctic cod</name>
    <dbReference type="NCBI Taxonomy" id="36200"/>
    <lineage>
        <taxon>Eukaryota</taxon>
        <taxon>Metazoa</taxon>
        <taxon>Chordata</taxon>
        <taxon>Craniata</taxon>
        <taxon>Vertebrata</taxon>
        <taxon>Euteleostomi</taxon>
        <taxon>Actinopterygii</taxon>
        <taxon>Neopterygii</taxon>
        <taxon>Teleostei</taxon>
        <taxon>Neoteleostei</taxon>
        <taxon>Acanthomorphata</taxon>
        <taxon>Eupercaria</taxon>
        <taxon>Perciformes</taxon>
        <taxon>Notothenioidei</taxon>
        <taxon>Nototheniidae</taxon>
        <taxon>Dissostichus</taxon>
    </lineage>
</organism>
<comment type="caution">
    <text evidence="2">The sequence shown here is derived from an EMBL/GenBank/DDBJ whole genome shotgun (WGS) entry which is preliminary data.</text>
</comment>